<dbReference type="PANTHER" id="PTHR30040:SF2">
    <property type="entry name" value="FAD:PROTEIN FMN TRANSFERASE"/>
    <property type="match status" value="1"/>
</dbReference>
<accession>U4R203</accession>
<dbReference type="InterPro" id="IPR024932">
    <property type="entry name" value="ApbE"/>
</dbReference>
<dbReference type="OrthoDB" id="9778595at2"/>
<keyword evidence="5 10" id="KW-0479">Metal-binding</keyword>
<dbReference type="GO" id="GO:0016740">
    <property type="term" value="F:transferase activity"/>
    <property type="evidence" value="ECO:0007669"/>
    <property type="project" value="UniProtKB-UniRule"/>
</dbReference>
<dbReference type="PANTHER" id="PTHR30040">
    <property type="entry name" value="THIAMINE BIOSYNTHESIS LIPOPROTEIN APBE"/>
    <property type="match status" value="1"/>
</dbReference>
<keyword evidence="6 10" id="KW-0274">FAD</keyword>
<keyword evidence="12" id="KW-0449">Lipoprotein</keyword>
<feature type="binding site" evidence="11">
    <location>
        <position position="263"/>
    </location>
    <ligand>
        <name>Mg(2+)</name>
        <dbReference type="ChEBI" id="CHEBI:18420"/>
    </ligand>
</feature>
<dbReference type="EMBL" id="ATAY01000028">
    <property type="protein sequence ID" value="EPR12297.1"/>
    <property type="molecule type" value="Genomic_DNA"/>
</dbReference>
<evidence type="ECO:0000256" key="7">
    <source>
        <dbReference type="ARBA" id="ARBA00022842"/>
    </source>
</evidence>
<evidence type="ECO:0000256" key="2">
    <source>
        <dbReference type="ARBA" id="ARBA00016337"/>
    </source>
</evidence>
<evidence type="ECO:0000256" key="9">
    <source>
        <dbReference type="ARBA" id="ARBA00048540"/>
    </source>
</evidence>
<sequence length="325" mass="35758">MLQFAVTEDSSVGMNTDITYRVFGEKAELAVADAKTELSRLENKLSRFIPDSEISKINLFAGKGHVKISCETYEVLSFALLLSEISEDLFDITVGPLIDLWDYKHSFHVPEKAKIQSALFKVNFRDLLLNSQDKTACLRKAGQSIDLGGIGKGYASDRFIKILQEHGVSSAFINIGGNVSTLGKKSDGSPWSVGIRHPRRDNCLLGAVKVTSKAVVTSGDYERYFIDSTGERQHHILNPVTGYPAESGLISVTVVNDNAMIADALSTAIFVAGIDKGFEYLEQFPGAEAVLVDNRQQVFITQGLKECYQTAEGIKVNMIWKEHAK</sequence>
<evidence type="ECO:0000256" key="1">
    <source>
        <dbReference type="ARBA" id="ARBA00011955"/>
    </source>
</evidence>
<proteinExistence type="inferred from homology"/>
<organism evidence="12 13">
    <name type="scientific">Ruminiclostridium papyrosolvens C7</name>
    <dbReference type="NCBI Taxonomy" id="1330534"/>
    <lineage>
        <taxon>Bacteria</taxon>
        <taxon>Bacillati</taxon>
        <taxon>Bacillota</taxon>
        <taxon>Clostridia</taxon>
        <taxon>Eubacteriales</taxon>
        <taxon>Oscillospiraceae</taxon>
        <taxon>Ruminiclostridium</taxon>
    </lineage>
</organism>
<dbReference type="EC" id="2.7.1.180" evidence="1 10"/>
<evidence type="ECO:0000256" key="4">
    <source>
        <dbReference type="ARBA" id="ARBA00022679"/>
    </source>
</evidence>
<dbReference type="Proteomes" id="UP000016860">
    <property type="component" value="Unassembled WGS sequence"/>
</dbReference>
<keyword evidence="4 10" id="KW-0808">Transferase</keyword>
<dbReference type="Gene3D" id="3.10.520.10">
    <property type="entry name" value="ApbE-like domains"/>
    <property type="match status" value="1"/>
</dbReference>
<evidence type="ECO:0000256" key="11">
    <source>
        <dbReference type="PIRSR" id="PIRSR006268-2"/>
    </source>
</evidence>
<keyword evidence="3 10" id="KW-0285">Flavoprotein</keyword>
<dbReference type="InterPro" id="IPR003374">
    <property type="entry name" value="ApbE-like_sf"/>
</dbReference>
<comment type="cofactor">
    <cofactor evidence="11">
        <name>Mg(2+)</name>
        <dbReference type="ChEBI" id="CHEBI:18420"/>
    </cofactor>
    <cofactor evidence="11">
        <name>Mn(2+)</name>
        <dbReference type="ChEBI" id="CHEBI:29035"/>
    </cofactor>
    <text evidence="11">Magnesium. Can also use manganese.</text>
</comment>
<evidence type="ECO:0000256" key="6">
    <source>
        <dbReference type="ARBA" id="ARBA00022827"/>
    </source>
</evidence>
<evidence type="ECO:0000256" key="5">
    <source>
        <dbReference type="ARBA" id="ARBA00022723"/>
    </source>
</evidence>
<evidence type="ECO:0000256" key="3">
    <source>
        <dbReference type="ARBA" id="ARBA00022630"/>
    </source>
</evidence>
<dbReference type="PATRIC" id="fig|1330534.3.peg.1676"/>
<keyword evidence="7 10" id="KW-0460">Magnesium</keyword>
<comment type="similarity">
    <text evidence="10">Belongs to the ApbE family.</text>
</comment>
<feature type="binding site" evidence="11">
    <location>
        <position position="149"/>
    </location>
    <ligand>
        <name>Mg(2+)</name>
        <dbReference type="ChEBI" id="CHEBI:18420"/>
    </ligand>
</feature>
<gene>
    <name evidence="12" type="ORF">L323_08410</name>
</gene>
<evidence type="ECO:0000313" key="12">
    <source>
        <dbReference type="EMBL" id="EPR12297.1"/>
    </source>
</evidence>
<dbReference type="STRING" id="1330534.L323_08410"/>
<dbReference type="GO" id="GO:0046872">
    <property type="term" value="F:metal ion binding"/>
    <property type="evidence" value="ECO:0007669"/>
    <property type="project" value="UniProtKB-UniRule"/>
</dbReference>
<protein>
    <recommendedName>
        <fullName evidence="2 10">FAD:protein FMN transferase</fullName>
        <ecNumber evidence="1 10">2.7.1.180</ecNumber>
    </recommendedName>
    <alternativeName>
        <fullName evidence="8 10">Flavin transferase</fullName>
    </alternativeName>
</protein>
<feature type="binding site" evidence="11">
    <location>
        <position position="267"/>
    </location>
    <ligand>
        <name>Mg(2+)</name>
        <dbReference type="ChEBI" id="CHEBI:18420"/>
    </ligand>
</feature>
<evidence type="ECO:0000256" key="10">
    <source>
        <dbReference type="PIRNR" id="PIRNR006268"/>
    </source>
</evidence>
<dbReference type="PIRSF" id="PIRSF006268">
    <property type="entry name" value="ApbE"/>
    <property type="match status" value="1"/>
</dbReference>
<dbReference type="Pfam" id="PF02424">
    <property type="entry name" value="ApbE"/>
    <property type="match status" value="1"/>
</dbReference>
<dbReference type="SUPFAM" id="SSF143631">
    <property type="entry name" value="ApbE-like"/>
    <property type="match status" value="1"/>
</dbReference>
<evidence type="ECO:0000313" key="13">
    <source>
        <dbReference type="Proteomes" id="UP000016860"/>
    </source>
</evidence>
<evidence type="ECO:0000256" key="8">
    <source>
        <dbReference type="ARBA" id="ARBA00031306"/>
    </source>
</evidence>
<comment type="catalytic activity">
    <reaction evidence="9 10">
        <text>L-threonyl-[protein] + FAD = FMN-L-threonyl-[protein] + AMP + H(+)</text>
        <dbReference type="Rhea" id="RHEA:36847"/>
        <dbReference type="Rhea" id="RHEA-COMP:11060"/>
        <dbReference type="Rhea" id="RHEA-COMP:11061"/>
        <dbReference type="ChEBI" id="CHEBI:15378"/>
        <dbReference type="ChEBI" id="CHEBI:30013"/>
        <dbReference type="ChEBI" id="CHEBI:57692"/>
        <dbReference type="ChEBI" id="CHEBI:74257"/>
        <dbReference type="ChEBI" id="CHEBI:456215"/>
        <dbReference type="EC" id="2.7.1.180"/>
    </reaction>
</comment>
<dbReference type="RefSeq" id="WP_020815229.1">
    <property type="nucleotide sequence ID" value="NZ_ATAY01000028.1"/>
</dbReference>
<comment type="caution">
    <text evidence="12">The sequence shown here is derived from an EMBL/GenBank/DDBJ whole genome shotgun (WGS) entry which is preliminary data.</text>
</comment>
<dbReference type="AlphaFoldDB" id="U4R203"/>
<name>U4R203_9FIRM</name>
<reference evidence="12 13" key="1">
    <citation type="journal article" date="2013" name="Genome Announc.">
        <title>Draft Genome Sequence of the Cellulolytic Bacterium Clostridium papyrosolvens C7 (ATCC 700395).</title>
        <authorList>
            <person name="Zepeda V."/>
            <person name="Dassa B."/>
            <person name="Borovok I."/>
            <person name="Lamed R."/>
            <person name="Bayer E.A."/>
            <person name="Cate J.H."/>
        </authorList>
    </citation>
    <scope>NUCLEOTIDE SEQUENCE [LARGE SCALE GENOMIC DNA]</scope>
    <source>
        <strain evidence="12 13">C7</strain>
    </source>
</reference>